<proteinExistence type="predicted"/>
<comment type="caution">
    <text evidence="1">The sequence shown here is derived from an EMBL/GenBank/DDBJ whole genome shotgun (WGS) entry which is preliminary data.</text>
</comment>
<accession>A0A2H0XBA2</accession>
<dbReference type="AlphaFoldDB" id="A0A2H0XBA2"/>
<feature type="non-terminal residue" evidence="1">
    <location>
        <position position="94"/>
    </location>
</feature>
<reference evidence="2" key="1">
    <citation type="submission" date="2017-09" db="EMBL/GenBank/DDBJ databases">
        <title>Depth-based differentiation of microbial function through sediment-hosted aquifers and enrichment of novel symbionts in the deep terrestrial subsurface.</title>
        <authorList>
            <person name="Probst A.J."/>
            <person name="Ladd B."/>
            <person name="Jarett J.K."/>
            <person name="Geller-Mcgrath D.E."/>
            <person name="Sieber C.M.K."/>
            <person name="Emerson J.B."/>
            <person name="Anantharaman K."/>
            <person name="Thomas B.C."/>
            <person name="Malmstrom R."/>
            <person name="Stieglmeier M."/>
            <person name="Klingl A."/>
            <person name="Woyke T."/>
            <person name="Ryan C.M."/>
            <person name="Banfield J.F."/>
        </authorList>
    </citation>
    <scope>NUCLEOTIDE SEQUENCE [LARGE SCALE GENOMIC DNA]</scope>
</reference>
<protein>
    <submittedName>
        <fullName evidence="1">Uncharacterized protein</fullName>
    </submittedName>
</protein>
<dbReference type="Proteomes" id="UP000231252">
    <property type="component" value="Unassembled WGS sequence"/>
</dbReference>
<organism evidence="1 2">
    <name type="scientific">candidate division WWE3 bacterium CG08_land_8_20_14_0_20_41_10</name>
    <dbReference type="NCBI Taxonomy" id="1975085"/>
    <lineage>
        <taxon>Bacteria</taxon>
        <taxon>Katanobacteria</taxon>
    </lineage>
</organism>
<evidence type="ECO:0000313" key="2">
    <source>
        <dbReference type="Proteomes" id="UP000231252"/>
    </source>
</evidence>
<evidence type="ECO:0000313" key="1">
    <source>
        <dbReference type="EMBL" id="PIS22095.1"/>
    </source>
</evidence>
<sequence length="94" mass="10706">MREPLKEVRNEVGQAEVLTGRYQGKFSGMRKEAEEFESPRGRTQRKSKILANLEVKTASPGMRAIRCNLEGKLTTQVKRKLGDVGLYLKDKLKQ</sequence>
<dbReference type="EMBL" id="PEYU01000084">
    <property type="protein sequence ID" value="PIS22095.1"/>
    <property type="molecule type" value="Genomic_DNA"/>
</dbReference>
<name>A0A2H0XBA2_UNCKA</name>
<gene>
    <name evidence="1" type="ORF">COT50_03805</name>
</gene>